<name>A0A5U3IVS7_SALER</name>
<evidence type="ECO:0000256" key="4">
    <source>
        <dbReference type="ARBA" id="ARBA00022989"/>
    </source>
</evidence>
<evidence type="ECO:0000256" key="5">
    <source>
        <dbReference type="ARBA" id="ARBA00023136"/>
    </source>
</evidence>
<comment type="similarity">
    <text evidence="2 6">Belongs to the 4-toluene sulfonate uptake permease (TSUP) (TC 2.A.102) family.</text>
</comment>
<evidence type="ECO:0000256" key="3">
    <source>
        <dbReference type="ARBA" id="ARBA00022692"/>
    </source>
</evidence>
<organism evidence="7">
    <name type="scientific">Salmonella enterica</name>
    <name type="common">Salmonella choleraesuis</name>
    <dbReference type="NCBI Taxonomy" id="28901"/>
    <lineage>
        <taxon>Bacteria</taxon>
        <taxon>Pseudomonadati</taxon>
        <taxon>Pseudomonadota</taxon>
        <taxon>Gammaproteobacteria</taxon>
        <taxon>Enterobacterales</taxon>
        <taxon>Enterobacteriaceae</taxon>
        <taxon>Salmonella</taxon>
    </lineage>
</organism>
<sequence>MVWLTGLIIGVLMGLTGAGGGILAVPALMFILDLPITKASPLALIAVSTAAVIGACIGLKRKETRYRAALLMAVSGMPFTWPGIWAAAHVSHTFLVFIFSFCMLLVAYRFLVPGKKVTDGCYANNHQKQGGWYGTGIQYWQLQRLVLYLDLPPDYWVWGEVLLLFRL</sequence>
<feature type="transmembrane region" description="Helical" evidence="6">
    <location>
        <begin position="7"/>
        <end position="32"/>
    </location>
</feature>
<proteinExistence type="inferred from homology"/>
<keyword evidence="6" id="KW-1003">Cell membrane</keyword>
<dbReference type="PANTHER" id="PTHR43701:SF2">
    <property type="entry name" value="MEMBRANE TRANSPORTER PROTEIN YJNA-RELATED"/>
    <property type="match status" value="1"/>
</dbReference>
<gene>
    <name evidence="7" type="ORF">VH79_19600</name>
</gene>
<feature type="transmembrane region" description="Helical" evidence="6">
    <location>
        <begin position="38"/>
        <end position="57"/>
    </location>
</feature>
<dbReference type="GO" id="GO:0005886">
    <property type="term" value="C:plasma membrane"/>
    <property type="evidence" value="ECO:0007669"/>
    <property type="project" value="UniProtKB-SubCell"/>
</dbReference>
<keyword evidence="3 6" id="KW-0812">Transmembrane</keyword>
<evidence type="ECO:0000256" key="6">
    <source>
        <dbReference type="RuleBase" id="RU363041"/>
    </source>
</evidence>
<dbReference type="Proteomes" id="UP000839610">
    <property type="component" value="Unassembled WGS sequence"/>
</dbReference>
<accession>A0A5U3IVS7</accession>
<keyword evidence="4 6" id="KW-1133">Transmembrane helix</keyword>
<evidence type="ECO:0000313" key="7">
    <source>
        <dbReference type="EMBL" id="EBP4585374.1"/>
    </source>
</evidence>
<comment type="subcellular location">
    <subcellularLocation>
        <location evidence="6">Cell inner membrane</location>
        <topology evidence="6">Multi-pass membrane protein</topology>
    </subcellularLocation>
    <subcellularLocation>
        <location evidence="1">Membrane</location>
        <topology evidence="1">Multi-pass membrane protein</topology>
    </subcellularLocation>
</comment>
<dbReference type="InterPro" id="IPR051598">
    <property type="entry name" value="TSUP/Inactive_protease-like"/>
</dbReference>
<evidence type="ECO:0000256" key="2">
    <source>
        <dbReference type="ARBA" id="ARBA00009142"/>
    </source>
</evidence>
<dbReference type="InterPro" id="IPR002781">
    <property type="entry name" value="TM_pro_TauE-like"/>
</dbReference>
<keyword evidence="6" id="KW-0997">Cell inner membrane</keyword>
<keyword evidence="5 6" id="KW-0472">Membrane</keyword>
<feature type="transmembrane region" description="Helical" evidence="6">
    <location>
        <begin position="69"/>
        <end position="88"/>
    </location>
</feature>
<protein>
    <recommendedName>
        <fullName evidence="6">Probable membrane transporter protein</fullName>
    </recommendedName>
</protein>
<dbReference type="PANTHER" id="PTHR43701">
    <property type="entry name" value="MEMBRANE TRANSPORTER PROTEIN MJ0441-RELATED"/>
    <property type="match status" value="1"/>
</dbReference>
<comment type="caution">
    <text evidence="7">The sequence shown here is derived from an EMBL/GenBank/DDBJ whole genome shotgun (WGS) entry which is preliminary data.</text>
</comment>
<dbReference type="EMBL" id="AAGLUV010000014">
    <property type="protein sequence ID" value="EBP4585374.1"/>
    <property type="molecule type" value="Genomic_DNA"/>
</dbReference>
<reference evidence="7" key="1">
    <citation type="submission" date="2018-07" db="EMBL/GenBank/DDBJ databases">
        <authorList>
            <consortium name="GenomeTrakr network: Whole genome sequencing for foodborne pathogen traceback"/>
        </authorList>
    </citation>
    <scope>NUCLEOTIDE SEQUENCE [LARGE SCALE GENOMIC DNA]</scope>
    <source>
        <strain evidence="7">FDA00008842</strain>
    </source>
</reference>
<dbReference type="Pfam" id="PF01925">
    <property type="entry name" value="TauE"/>
    <property type="match status" value="1"/>
</dbReference>
<evidence type="ECO:0000256" key="1">
    <source>
        <dbReference type="ARBA" id="ARBA00004141"/>
    </source>
</evidence>
<feature type="transmembrane region" description="Helical" evidence="6">
    <location>
        <begin position="94"/>
        <end position="112"/>
    </location>
</feature>
<dbReference type="AlphaFoldDB" id="A0A5U3IVS7"/>